<evidence type="ECO:0000259" key="5">
    <source>
        <dbReference type="Pfam" id="PF00171"/>
    </source>
</evidence>
<dbReference type="GO" id="GO:0004029">
    <property type="term" value="F:aldehyde dehydrogenase (NAD+) activity"/>
    <property type="evidence" value="ECO:0007669"/>
    <property type="project" value="UniProtKB-EC"/>
</dbReference>
<dbReference type="InterPro" id="IPR016163">
    <property type="entry name" value="Ald_DH_C"/>
</dbReference>
<dbReference type="Pfam" id="PF00171">
    <property type="entry name" value="Aldedh"/>
    <property type="match status" value="1"/>
</dbReference>
<keyword evidence="7" id="KW-1185">Reference proteome</keyword>
<evidence type="ECO:0000256" key="4">
    <source>
        <dbReference type="ARBA" id="ARBA00049194"/>
    </source>
</evidence>
<name>A0A6A6U6C7_9PEZI</name>
<comment type="catalytic activity">
    <reaction evidence="4">
        <text>an aldehyde + NAD(+) + H2O = a carboxylate + NADH + 2 H(+)</text>
        <dbReference type="Rhea" id="RHEA:16185"/>
        <dbReference type="ChEBI" id="CHEBI:15377"/>
        <dbReference type="ChEBI" id="CHEBI:15378"/>
        <dbReference type="ChEBI" id="CHEBI:17478"/>
        <dbReference type="ChEBI" id="CHEBI:29067"/>
        <dbReference type="ChEBI" id="CHEBI:57540"/>
        <dbReference type="ChEBI" id="CHEBI:57945"/>
        <dbReference type="EC" id="1.2.1.3"/>
    </reaction>
</comment>
<dbReference type="EMBL" id="MU004237">
    <property type="protein sequence ID" value="KAF2667712.1"/>
    <property type="molecule type" value="Genomic_DNA"/>
</dbReference>
<dbReference type="OrthoDB" id="310895at2759"/>
<dbReference type="FunFam" id="3.40.309.10:FF:000012">
    <property type="entry name" value="Betaine aldehyde dehydrogenase"/>
    <property type="match status" value="1"/>
</dbReference>
<evidence type="ECO:0000256" key="2">
    <source>
        <dbReference type="ARBA" id="ARBA00023002"/>
    </source>
</evidence>
<dbReference type="InterPro" id="IPR015590">
    <property type="entry name" value="Aldehyde_DH_dom"/>
</dbReference>
<keyword evidence="2" id="KW-0560">Oxidoreductase</keyword>
<dbReference type="Gene3D" id="3.40.605.10">
    <property type="entry name" value="Aldehyde Dehydrogenase, Chain A, domain 1"/>
    <property type="match status" value="1"/>
</dbReference>
<dbReference type="PANTHER" id="PTHR42804:SF1">
    <property type="entry name" value="ALDEHYDE DEHYDROGENASE-RELATED"/>
    <property type="match status" value="1"/>
</dbReference>
<protein>
    <recommendedName>
        <fullName evidence="3">aldehyde dehydrogenase (NAD(+))</fullName>
        <ecNumber evidence="3">1.2.1.3</ecNumber>
    </recommendedName>
</protein>
<evidence type="ECO:0000313" key="6">
    <source>
        <dbReference type="EMBL" id="KAF2667712.1"/>
    </source>
</evidence>
<dbReference type="PROSITE" id="PS00070">
    <property type="entry name" value="ALDEHYDE_DEHYDR_CYS"/>
    <property type="match status" value="1"/>
</dbReference>
<evidence type="ECO:0000313" key="7">
    <source>
        <dbReference type="Proteomes" id="UP000799302"/>
    </source>
</evidence>
<feature type="domain" description="Aldehyde dehydrogenase" evidence="5">
    <location>
        <begin position="12"/>
        <end position="468"/>
    </location>
</feature>
<gene>
    <name evidence="6" type="ORF">BT63DRAFT_426561</name>
</gene>
<accession>A0A6A6U6C7</accession>
<proteinExistence type="inferred from homology"/>
<organism evidence="6 7">
    <name type="scientific">Microthyrium microscopicum</name>
    <dbReference type="NCBI Taxonomy" id="703497"/>
    <lineage>
        <taxon>Eukaryota</taxon>
        <taxon>Fungi</taxon>
        <taxon>Dikarya</taxon>
        <taxon>Ascomycota</taxon>
        <taxon>Pezizomycotina</taxon>
        <taxon>Dothideomycetes</taxon>
        <taxon>Dothideomycetes incertae sedis</taxon>
        <taxon>Microthyriales</taxon>
        <taxon>Microthyriaceae</taxon>
        <taxon>Microthyrium</taxon>
    </lineage>
</organism>
<dbReference type="InterPro" id="IPR016162">
    <property type="entry name" value="Ald_DH_N"/>
</dbReference>
<evidence type="ECO:0000256" key="1">
    <source>
        <dbReference type="ARBA" id="ARBA00009986"/>
    </source>
</evidence>
<dbReference type="InterPro" id="IPR016160">
    <property type="entry name" value="Ald_DH_CS_CYS"/>
</dbReference>
<dbReference type="Proteomes" id="UP000799302">
    <property type="component" value="Unassembled WGS sequence"/>
</dbReference>
<sequence>MDHTKFYINGEWVDPVKPATIDVINPATEEAYTKISAGSSADVDKAVAAARKAFVTFSQTSKVDRLKLLGRILEVYDKRLEEIAQAVSAEMGAPIELARNAQAAAGKAHLYHTLKGLEGMELEEQRGVTRILKEPVGVVGLITPWNWPLNQITCKVAPAIAAGCTMVLKPSEVAPISGLIFAEVLHEAGVPPGVFNLVNGDGPSVGQPMAAHPDIDMVSFTGSTRAGIIVAKTAAETVKRVSQELGGKSPNVILADADFEAAVTRGVYGCFMNSGQSCNAPTRMLVPADRHDEALKIAKAAADKHKVGNPLEKGTMLGPVVSELQFNKIQGLIEAGEKDGAILVAGGTGRPEGLTRGYYIRPTIFGGVKNDMTIAREEVFGPVLAILPYKDEEEAIAIANDTVYGLSASVESSDLKHAAKVARRIRAGQVRISTANDFNAPFGGYKQSGNGREWGDFGIHDFLETKAVIGYEQASL</sequence>
<dbReference type="CDD" id="cd07138">
    <property type="entry name" value="ALDH_CddD_SSP0762"/>
    <property type="match status" value="1"/>
</dbReference>
<evidence type="ECO:0000256" key="3">
    <source>
        <dbReference type="ARBA" id="ARBA00024226"/>
    </source>
</evidence>
<dbReference type="AlphaFoldDB" id="A0A6A6U6C7"/>
<dbReference type="PANTHER" id="PTHR42804">
    <property type="entry name" value="ALDEHYDE DEHYDROGENASE"/>
    <property type="match status" value="1"/>
</dbReference>
<dbReference type="InterPro" id="IPR016161">
    <property type="entry name" value="Ald_DH/histidinol_DH"/>
</dbReference>
<comment type="similarity">
    <text evidence="1">Belongs to the aldehyde dehydrogenase family.</text>
</comment>
<reference evidence="6" key="1">
    <citation type="journal article" date="2020" name="Stud. Mycol.">
        <title>101 Dothideomycetes genomes: a test case for predicting lifestyles and emergence of pathogens.</title>
        <authorList>
            <person name="Haridas S."/>
            <person name="Albert R."/>
            <person name="Binder M."/>
            <person name="Bloem J."/>
            <person name="Labutti K."/>
            <person name="Salamov A."/>
            <person name="Andreopoulos B."/>
            <person name="Baker S."/>
            <person name="Barry K."/>
            <person name="Bills G."/>
            <person name="Bluhm B."/>
            <person name="Cannon C."/>
            <person name="Castanera R."/>
            <person name="Culley D."/>
            <person name="Daum C."/>
            <person name="Ezra D."/>
            <person name="Gonzalez J."/>
            <person name="Henrissat B."/>
            <person name="Kuo A."/>
            <person name="Liang C."/>
            <person name="Lipzen A."/>
            <person name="Lutzoni F."/>
            <person name="Magnuson J."/>
            <person name="Mondo S."/>
            <person name="Nolan M."/>
            <person name="Ohm R."/>
            <person name="Pangilinan J."/>
            <person name="Park H.-J."/>
            <person name="Ramirez L."/>
            <person name="Alfaro M."/>
            <person name="Sun H."/>
            <person name="Tritt A."/>
            <person name="Yoshinaga Y."/>
            <person name="Zwiers L.-H."/>
            <person name="Turgeon B."/>
            <person name="Goodwin S."/>
            <person name="Spatafora J."/>
            <person name="Crous P."/>
            <person name="Grigoriev I."/>
        </authorList>
    </citation>
    <scope>NUCLEOTIDE SEQUENCE</scope>
    <source>
        <strain evidence="6">CBS 115976</strain>
    </source>
</reference>
<dbReference type="Gene3D" id="3.40.309.10">
    <property type="entry name" value="Aldehyde Dehydrogenase, Chain A, domain 2"/>
    <property type="match status" value="1"/>
</dbReference>
<dbReference type="SUPFAM" id="SSF53720">
    <property type="entry name" value="ALDH-like"/>
    <property type="match status" value="1"/>
</dbReference>
<dbReference type="FunFam" id="3.40.605.10:FF:000007">
    <property type="entry name" value="NAD/NADP-dependent betaine aldehyde dehydrogenase"/>
    <property type="match status" value="1"/>
</dbReference>
<dbReference type="EC" id="1.2.1.3" evidence="3"/>